<accession>A0A2J6TH84</accession>
<gene>
    <name evidence="2" type="ORF">K444DRAFT_340991</name>
</gene>
<evidence type="ECO:0000313" key="2">
    <source>
        <dbReference type="EMBL" id="PMD62396.1"/>
    </source>
</evidence>
<dbReference type="OrthoDB" id="2958217at2759"/>
<dbReference type="GeneID" id="36580110"/>
<dbReference type="PANTHER" id="PTHR33112">
    <property type="entry name" value="DOMAIN PROTEIN, PUTATIVE-RELATED"/>
    <property type="match status" value="1"/>
</dbReference>
<dbReference type="STRING" id="1095630.A0A2J6TH84"/>
<dbReference type="RefSeq" id="XP_024739300.1">
    <property type="nucleotide sequence ID" value="XM_024872028.1"/>
</dbReference>
<keyword evidence="3" id="KW-1185">Reference proteome</keyword>
<dbReference type="InterPro" id="IPR010730">
    <property type="entry name" value="HET"/>
</dbReference>
<dbReference type="AlphaFoldDB" id="A0A2J6TH84"/>
<dbReference type="Proteomes" id="UP000235371">
    <property type="component" value="Unassembled WGS sequence"/>
</dbReference>
<protein>
    <submittedName>
        <fullName evidence="2">HET-domain-containing protein</fullName>
    </submittedName>
</protein>
<evidence type="ECO:0000259" key="1">
    <source>
        <dbReference type="Pfam" id="PF06985"/>
    </source>
</evidence>
<sequence>MADKCQTCGLGTIMAGGSDPIILHEVRFLLNDLLTASQTCFVCGMLYEGVSLLPNFEDVQEIEVNKSEGALAPLEVTIRQIGQNVGITYEFYIPSNVPVTKSPWPILSIGYDLRSSTEERLGLTRSWLETCINTHQNCPPAVQKLPKRVIALDPHSSKIKLKETANGDGRYAALSYCWGRTGNITTTKGNIASMLAGIALIVLPQTIKEAVQVTKHLGIDNLWVDSLCIIQDSQEDWIQQAALMCDIYTNQCGLR</sequence>
<proteinExistence type="predicted"/>
<dbReference type="Pfam" id="PF06985">
    <property type="entry name" value="HET"/>
    <property type="match status" value="1"/>
</dbReference>
<name>A0A2J6TH84_9HELO</name>
<organism evidence="2 3">
    <name type="scientific">Hyaloscypha bicolor E</name>
    <dbReference type="NCBI Taxonomy" id="1095630"/>
    <lineage>
        <taxon>Eukaryota</taxon>
        <taxon>Fungi</taxon>
        <taxon>Dikarya</taxon>
        <taxon>Ascomycota</taxon>
        <taxon>Pezizomycotina</taxon>
        <taxon>Leotiomycetes</taxon>
        <taxon>Helotiales</taxon>
        <taxon>Hyaloscyphaceae</taxon>
        <taxon>Hyaloscypha</taxon>
        <taxon>Hyaloscypha bicolor</taxon>
    </lineage>
</organism>
<dbReference type="EMBL" id="KZ613783">
    <property type="protein sequence ID" value="PMD62396.1"/>
    <property type="molecule type" value="Genomic_DNA"/>
</dbReference>
<feature type="domain" description="Heterokaryon incompatibility" evidence="1">
    <location>
        <begin position="171"/>
        <end position="250"/>
    </location>
</feature>
<dbReference type="InParanoid" id="A0A2J6TH84"/>
<dbReference type="PANTHER" id="PTHR33112:SF16">
    <property type="entry name" value="HETEROKARYON INCOMPATIBILITY DOMAIN-CONTAINING PROTEIN"/>
    <property type="match status" value="1"/>
</dbReference>
<reference evidence="2 3" key="1">
    <citation type="submission" date="2016-04" db="EMBL/GenBank/DDBJ databases">
        <title>A degradative enzymes factory behind the ericoid mycorrhizal symbiosis.</title>
        <authorList>
            <consortium name="DOE Joint Genome Institute"/>
            <person name="Martino E."/>
            <person name="Morin E."/>
            <person name="Grelet G."/>
            <person name="Kuo A."/>
            <person name="Kohler A."/>
            <person name="Daghino S."/>
            <person name="Barry K."/>
            <person name="Choi C."/>
            <person name="Cichocki N."/>
            <person name="Clum A."/>
            <person name="Copeland A."/>
            <person name="Hainaut M."/>
            <person name="Haridas S."/>
            <person name="Labutti K."/>
            <person name="Lindquist E."/>
            <person name="Lipzen A."/>
            <person name="Khouja H.-R."/>
            <person name="Murat C."/>
            <person name="Ohm R."/>
            <person name="Olson A."/>
            <person name="Spatafora J."/>
            <person name="Veneault-Fourrey C."/>
            <person name="Henrissat B."/>
            <person name="Grigoriev I."/>
            <person name="Martin F."/>
            <person name="Perotto S."/>
        </authorList>
    </citation>
    <scope>NUCLEOTIDE SEQUENCE [LARGE SCALE GENOMIC DNA]</scope>
    <source>
        <strain evidence="2 3">E</strain>
    </source>
</reference>
<evidence type="ECO:0000313" key="3">
    <source>
        <dbReference type="Proteomes" id="UP000235371"/>
    </source>
</evidence>